<feature type="binding site" evidence="8">
    <location>
        <position position="277"/>
    </location>
    <ligand>
        <name>Zn(2+)</name>
        <dbReference type="ChEBI" id="CHEBI:29105"/>
        <label>2</label>
    </ligand>
</feature>
<evidence type="ECO:0000256" key="8">
    <source>
        <dbReference type="PIRSR" id="PIRSR601952-2"/>
    </source>
</evidence>
<evidence type="ECO:0000256" key="2">
    <source>
        <dbReference type="ARBA" id="ARBA00022553"/>
    </source>
</evidence>
<feature type="binding site" evidence="8">
    <location>
        <position position="316"/>
    </location>
    <ligand>
        <name>Zn(2+)</name>
        <dbReference type="ChEBI" id="CHEBI:29105"/>
        <label>2</label>
    </ligand>
</feature>
<dbReference type="Proteomes" id="UP000886722">
    <property type="component" value="Unassembled WGS sequence"/>
</dbReference>
<dbReference type="SMART" id="SM00098">
    <property type="entry name" value="alkPPc"/>
    <property type="match status" value="1"/>
</dbReference>
<keyword evidence="4" id="KW-0378">Hydrolase</keyword>
<name>A0A9D1KDP3_9BACT</name>
<evidence type="ECO:0000256" key="6">
    <source>
        <dbReference type="ARBA" id="ARBA00022842"/>
    </source>
</evidence>
<comment type="cofactor">
    <cofactor evidence="8">
        <name>Zn(2+)</name>
        <dbReference type="ChEBI" id="CHEBI:29105"/>
    </cofactor>
    <text evidence="8">Binds 2 Zn(2+) ions.</text>
</comment>
<reference evidence="11" key="2">
    <citation type="journal article" date="2021" name="PeerJ">
        <title>Extensive microbial diversity within the chicken gut microbiome revealed by metagenomics and culture.</title>
        <authorList>
            <person name="Gilroy R."/>
            <person name="Ravi A."/>
            <person name="Getino M."/>
            <person name="Pursley I."/>
            <person name="Horton D.L."/>
            <person name="Alikhan N.F."/>
            <person name="Baker D."/>
            <person name="Gharbi K."/>
            <person name="Hall N."/>
            <person name="Watson M."/>
            <person name="Adriaenssens E.M."/>
            <person name="Foster-Nyarko E."/>
            <person name="Jarju S."/>
            <person name="Secka A."/>
            <person name="Antonio M."/>
            <person name="Oren A."/>
            <person name="Chaudhuri R.R."/>
            <person name="La Ragione R."/>
            <person name="Hildebrand F."/>
            <person name="Pallen M.J."/>
        </authorList>
    </citation>
    <scope>NUCLEOTIDE SEQUENCE</scope>
    <source>
        <strain evidence="11">21143</strain>
    </source>
</reference>
<evidence type="ECO:0000313" key="12">
    <source>
        <dbReference type="Proteomes" id="UP000886722"/>
    </source>
</evidence>
<reference evidence="11" key="1">
    <citation type="submission" date="2020-10" db="EMBL/GenBank/DDBJ databases">
        <authorList>
            <person name="Gilroy R."/>
        </authorList>
    </citation>
    <scope>NUCLEOTIDE SEQUENCE</scope>
    <source>
        <strain evidence="11">21143</strain>
    </source>
</reference>
<comment type="similarity">
    <text evidence="1 9">Belongs to the alkaline phosphatase family.</text>
</comment>
<feature type="signal peptide" evidence="10">
    <location>
        <begin position="1"/>
        <end position="23"/>
    </location>
</feature>
<dbReference type="InterPro" id="IPR018299">
    <property type="entry name" value="Alkaline_phosphatase_AS"/>
</dbReference>
<dbReference type="Gene3D" id="3.40.720.10">
    <property type="entry name" value="Alkaline Phosphatase, subunit A"/>
    <property type="match status" value="1"/>
</dbReference>
<feature type="binding site" evidence="8">
    <location>
        <position position="153"/>
    </location>
    <ligand>
        <name>Mg(2+)</name>
        <dbReference type="ChEBI" id="CHEBI:18420"/>
    </ligand>
</feature>
<feature type="binding site" evidence="8">
    <location>
        <position position="273"/>
    </location>
    <ligand>
        <name>Zn(2+)</name>
        <dbReference type="ChEBI" id="CHEBI:29105"/>
        <label>2</label>
    </ligand>
</feature>
<evidence type="ECO:0000256" key="10">
    <source>
        <dbReference type="SAM" id="SignalP"/>
    </source>
</evidence>
<dbReference type="PANTHER" id="PTHR11596:SF5">
    <property type="entry name" value="ALKALINE PHOSPHATASE"/>
    <property type="match status" value="1"/>
</dbReference>
<comment type="cofactor">
    <cofactor evidence="8">
        <name>Mg(2+)</name>
        <dbReference type="ChEBI" id="CHEBI:18420"/>
    </cofactor>
    <text evidence="8">Binds 1 Mg(2+) ion.</text>
</comment>
<evidence type="ECO:0000256" key="4">
    <source>
        <dbReference type="ARBA" id="ARBA00022801"/>
    </source>
</evidence>
<keyword evidence="2" id="KW-0597">Phosphoprotein</keyword>
<dbReference type="EMBL" id="DVKT01000038">
    <property type="protein sequence ID" value="HIT39416.1"/>
    <property type="molecule type" value="Genomic_DNA"/>
</dbReference>
<evidence type="ECO:0000256" key="5">
    <source>
        <dbReference type="ARBA" id="ARBA00022833"/>
    </source>
</evidence>
<keyword evidence="3 8" id="KW-0479">Metal-binding</keyword>
<evidence type="ECO:0000256" key="9">
    <source>
        <dbReference type="RuleBase" id="RU003946"/>
    </source>
</evidence>
<sequence>MKTTIFRTLFFFVAVFPFTTAFAQFNSYTSPERQAVYTPTYQTDGSGGKVKNVILMVGDGMGLAHMTAALHANGGDLTIARMRHIGLVKTLSQNRYITDSAASGTAYATGHKTNNGSLGVDSEGNVLSNMTEILSSKGYATGIVTTDKISGATPAAFYTHQPRRSMTREILFDLIRTKALFVAGSSVSLFENIGVEYFDSLRHRGFGVIHDFRELPRVSADKIALIACDRDAEWVQNGRDTAYLRSVTDFALSFLAEKSKKGFFLLVEGAEIDHGAHAGNMEGVVRETLDFDKAVAEALQFADENGETLVIVLADHETGGLALGEGNISEGVVSGHFATGGHSPVLVPVYAYGPHAQDFCGVIDNTEVFSRILSALKVKR</sequence>
<feature type="binding site" evidence="8">
    <location>
        <position position="315"/>
    </location>
    <ligand>
        <name>Zn(2+)</name>
        <dbReference type="ChEBI" id="CHEBI:29105"/>
        <label>2</label>
    </ligand>
</feature>
<organism evidence="11 12">
    <name type="scientific">Candidatus Caccoplasma intestinavium</name>
    <dbReference type="NCBI Taxonomy" id="2840716"/>
    <lineage>
        <taxon>Bacteria</taxon>
        <taxon>Pseudomonadati</taxon>
        <taxon>Bacteroidota</taxon>
        <taxon>Bacteroidia</taxon>
        <taxon>Bacteroidales</taxon>
        <taxon>Bacteroidaceae</taxon>
        <taxon>Bacteroidaceae incertae sedis</taxon>
        <taxon>Candidatus Caccoplasma</taxon>
    </lineage>
</organism>
<protein>
    <submittedName>
        <fullName evidence="11">Alkaline phosphatase</fullName>
    </submittedName>
</protein>
<dbReference type="SUPFAM" id="SSF53649">
    <property type="entry name" value="Alkaline phosphatase-like"/>
    <property type="match status" value="1"/>
</dbReference>
<feature type="binding site" evidence="8">
    <location>
        <position position="59"/>
    </location>
    <ligand>
        <name>Mg(2+)</name>
        <dbReference type="ChEBI" id="CHEBI:18420"/>
    </ligand>
</feature>
<feature type="binding site" evidence="8">
    <location>
        <position position="268"/>
    </location>
    <ligand>
        <name>Mg(2+)</name>
        <dbReference type="ChEBI" id="CHEBI:18420"/>
    </ligand>
</feature>
<gene>
    <name evidence="11" type="ORF">IAD06_05205</name>
</gene>
<feature type="chain" id="PRO_5038669215" evidence="10">
    <location>
        <begin position="24"/>
        <end position="380"/>
    </location>
</feature>
<comment type="caution">
    <text evidence="11">The sequence shown here is derived from an EMBL/GenBank/DDBJ whole genome shotgun (WGS) entry which is preliminary data.</text>
</comment>
<evidence type="ECO:0000256" key="3">
    <source>
        <dbReference type="ARBA" id="ARBA00022723"/>
    </source>
</evidence>
<accession>A0A9D1KDP3</accession>
<evidence type="ECO:0000313" key="11">
    <source>
        <dbReference type="EMBL" id="HIT39416.1"/>
    </source>
</evidence>
<dbReference type="InterPro" id="IPR017850">
    <property type="entry name" value="Alkaline_phosphatase_core_sf"/>
</dbReference>
<dbReference type="AlphaFoldDB" id="A0A9D1KDP3"/>
<feature type="active site" description="Phosphoserine intermediate" evidence="7">
    <location>
        <position position="100"/>
    </location>
</feature>
<evidence type="ECO:0000256" key="1">
    <source>
        <dbReference type="ARBA" id="ARBA00005984"/>
    </source>
</evidence>
<proteinExistence type="inferred from homology"/>
<dbReference type="PROSITE" id="PS00123">
    <property type="entry name" value="ALKALINE_PHOSPHATASE"/>
    <property type="match status" value="1"/>
</dbReference>
<dbReference type="InterPro" id="IPR001952">
    <property type="entry name" value="Alkaline_phosphatase"/>
</dbReference>
<dbReference type="PANTHER" id="PTHR11596">
    <property type="entry name" value="ALKALINE PHOSPHATASE"/>
    <property type="match status" value="1"/>
</dbReference>
<dbReference type="CDD" id="cd16012">
    <property type="entry name" value="ALP"/>
    <property type="match status" value="1"/>
</dbReference>
<feature type="binding site" evidence="8">
    <location>
        <position position="59"/>
    </location>
    <ligand>
        <name>Zn(2+)</name>
        <dbReference type="ChEBI" id="CHEBI:29105"/>
        <label>2</label>
    </ligand>
</feature>
<keyword evidence="6 8" id="KW-0460">Magnesium</keyword>
<evidence type="ECO:0000256" key="7">
    <source>
        <dbReference type="PIRSR" id="PIRSR601952-1"/>
    </source>
</evidence>
<keyword evidence="5 8" id="KW-0862">Zinc</keyword>
<dbReference type="GO" id="GO:0046872">
    <property type="term" value="F:metal ion binding"/>
    <property type="evidence" value="ECO:0007669"/>
    <property type="project" value="UniProtKB-KW"/>
</dbReference>
<dbReference type="PRINTS" id="PR00113">
    <property type="entry name" value="ALKPHPHTASE"/>
</dbReference>
<keyword evidence="10" id="KW-0732">Signal</keyword>
<dbReference type="GO" id="GO:0004035">
    <property type="term" value="F:alkaline phosphatase activity"/>
    <property type="evidence" value="ECO:0007669"/>
    <property type="project" value="TreeGrafter"/>
</dbReference>
<dbReference type="Pfam" id="PF00245">
    <property type="entry name" value="Alk_phosphatase"/>
    <property type="match status" value="2"/>
</dbReference>